<name>A0ABP6BUQ7_9ACTN</name>
<organism evidence="1 2">
    <name type="scientific">Actinomadura fulvescens</name>
    <dbReference type="NCBI Taxonomy" id="46160"/>
    <lineage>
        <taxon>Bacteria</taxon>
        <taxon>Bacillati</taxon>
        <taxon>Actinomycetota</taxon>
        <taxon>Actinomycetes</taxon>
        <taxon>Streptosporangiales</taxon>
        <taxon>Thermomonosporaceae</taxon>
        <taxon>Actinomadura</taxon>
    </lineage>
</organism>
<dbReference type="CDD" id="cd07821">
    <property type="entry name" value="PYR_PYL_RCAR_like"/>
    <property type="match status" value="1"/>
</dbReference>
<dbReference type="Proteomes" id="UP001501509">
    <property type="component" value="Unassembled WGS sequence"/>
</dbReference>
<dbReference type="InterPro" id="IPR019587">
    <property type="entry name" value="Polyketide_cyclase/dehydratase"/>
</dbReference>
<evidence type="ECO:0008006" key="3">
    <source>
        <dbReference type="Google" id="ProtNLM"/>
    </source>
</evidence>
<accession>A0ABP6BUQ7</accession>
<dbReference type="SUPFAM" id="SSF55961">
    <property type="entry name" value="Bet v1-like"/>
    <property type="match status" value="1"/>
</dbReference>
<dbReference type="InterPro" id="IPR023393">
    <property type="entry name" value="START-like_dom_sf"/>
</dbReference>
<evidence type="ECO:0000313" key="2">
    <source>
        <dbReference type="Proteomes" id="UP001501509"/>
    </source>
</evidence>
<evidence type="ECO:0000313" key="1">
    <source>
        <dbReference type="EMBL" id="GAA2586330.1"/>
    </source>
</evidence>
<comment type="caution">
    <text evidence="1">The sequence shown here is derived from an EMBL/GenBank/DDBJ whole genome shotgun (WGS) entry which is preliminary data.</text>
</comment>
<reference evidence="2" key="1">
    <citation type="journal article" date="2019" name="Int. J. Syst. Evol. Microbiol.">
        <title>The Global Catalogue of Microorganisms (GCM) 10K type strain sequencing project: providing services to taxonomists for standard genome sequencing and annotation.</title>
        <authorList>
            <consortium name="The Broad Institute Genomics Platform"/>
            <consortium name="The Broad Institute Genome Sequencing Center for Infectious Disease"/>
            <person name="Wu L."/>
            <person name="Ma J."/>
        </authorList>
    </citation>
    <scope>NUCLEOTIDE SEQUENCE [LARGE SCALE GENOMIC DNA]</scope>
    <source>
        <strain evidence="2">JCM 6833</strain>
    </source>
</reference>
<gene>
    <name evidence="1" type="ORF">GCM10010411_18820</name>
</gene>
<proteinExistence type="predicted"/>
<protein>
    <recommendedName>
        <fullName evidence="3">Polyketide cyclase</fullName>
    </recommendedName>
</protein>
<sequence>MVTVRREIVVDAAPEVVWDALKDYGALHERLAAGFVADVRMEGADRVVTFFSGVEARERLVGIDEAAWRIAYSVTESPMGFTHHMASAQIVAEGEGPGSCGLPTACRTRRPGLLTTT</sequence>
<dbReference type="EMBL" id="BAAATD010000002">
    <property type="protein sequence ID" value="GAA2586330.1"/>
    <property type="molecule type" value="Genomic_DNA"/>
</dbReference>
<dbReference type="Gene3D" id="3.30.530.20">
    <property type="match status" value="1"/>
</dbReference>
<keyword evidence="2" id="KW-1185">Reference proteome</keyword>
<dbReference type="Pfam" id="PF10604">
    <property type="entry name" value="Polyketide_cyc2"/>
    <property type="match status" value="1"/>
</dbReference>